<sequence length="94" mass="10292">MMSNLRRSVHMAVDTLGLLLAVHITPANAQERTQLAELACQVQHVTAQTVKLALADQGHTGDRLRRPLAMKVCNCRSSNCLRQRKVSRCCPAAG</sequence>
<dbReference type="Pfam" id="PF01609">
    <property type="entry name" value="DDE_Tnp_1"/>
    <property type="match status" value="1"/>
</dbReference>
<dbReference type="Proteomes" id="UP000007437">
    <property type="component" value="Plasmid pBRH01"/>
</dbReference>
<organism evidence="3 4">
    <name type="scientific">Mycetohabitans rhizoxinica (strain DSM 19002 / CIP 109453 / HKI 454)</name>
    <name type="common">Paraburkholderia rhizoxinica</name>
    <dbReference type="NCBI Taxonomy" id="882378"/>
    <lineage>
        <taxon>Bacteria</taxon>
        <taxon>Pseudomonadati</taxon>
        <taxon>Pseudomonadota</taxon>
        <taxon>Betaproteobacteria</taxon>
        <taxon>Burkholderiales</taxon>
        <taxon>Burkholderiaceae</taxon>
        <taxon>Mycetohabitans</taxon>
    </lineage>
</organism>
<dbReference type="EMBL" id="FR687360">
    <property type="protein sequence ID" value="CBW76527.1"/>
    <property type="molecule type" value="Genomic_DNA"/>
</dbReference>
<keyword evidence="3" id="KW-0614">Plasmid</keyword>
<dbReference type="GO" id="GO:0003677">
    <property type="term" value="F:DNA binding"/>
    <property type="evidence" value="ECO:0007669"/>
    <property type="project" value="InterPro"/>
</dbReference>
<dbReference type="InterPro" id="IPR002559">
    <property type="entry name" value="Transposase_11"/>
</dbReference>
<dbReference type="GO" id="GO:0006313">
    <property type="term" value="P:DNA transposition"/>
    <property type="evidence" value="ECO:0007669"/>
    <property type="project" value="InterPro"/>
</dbReference>
<geneLocation type="plasmid" evidence="3 4">
    <name>pBRH01</name>
</geneLocation>
<accession>E5ATV4</accession>
<gene>
    <name evidence="3" type="ordered locus">RBRH_04225</name>
</gene>
<evidence type="ECO:0000256" key="1">
    <source>
        <dbReference type="SAM" id="SignalP"/>
    </source>
</evidence>
<protein>
    <submittedName>
        <fullName evidence="3">Transposase</fullName>
    </submittedName>
</protein>
<feature type="chain" id="PRO_5003192768" evidence="1">
    <location>
        <begin position="30"/>
        <end position="94"/>
    </location>
</feature>
<dbReference type="PANTHER" id="PTHR30007">
    <property type="entry name" value="PHP DOMAIN PROTEIN"/>
    <property type="match status" value="1"/>
</dbReference>
<reference evidence="3 4" key="1">
    <citation type="journal article" date="2011" name="J. Bacteriol.">
        <title>Complete genome sequence of Burkholderia rhizoxinica, an endosymbiont of Rhizopus microsporus.</title>
        <authorList>
            <person name="Lackner G."/>
            <person name="Moebius N."/>
            <person name="Partida-Martinez L."/>
            <person name="Hertweck C."/>
        </authorList>
    </citation>
    <scope>NUCLEOTIDE SEQUENCE [LARGE SCALE GENOMIC DNA]</scope>
    <source>
        <strain evidence="4">DSM 19002 / CIP 109453 / HKI 454</strain>
        <plasmid evidence="3 4">pBRH01</plasmid>
    </source>
</reference>
<evidence type="ECO:0000313" key="4">
    <source>
        <dbReference type="Proteomes" id="UP000007437"/>
    </source>
</evidence>
<keyword evidence="1" id="KW-0732">Signal</keyword>
<dbReference type="KEGG" id="brh:RBRH_04225"/>
<evidence type="ECO:0000313" key="3">
    <source>
        <dbReference type="EMBL" id="CBW76527.1"/>
    </source>
</evidence>
<name>E5ATV4_MYCRK</name>
<dbReference type="HOGENOM" id="CLU_2380724_0_0_4"/>
<evidence type="ECO:0000259" key="2">
    <source>
        <dbReference type="Pfam" id="PF01609"/>
    </source>
</evidence>
<dbReference type="AlphaFoldDB" id="E5ATV4"/>
<feature type="domain" description="Transposase IS4-like" evidence="2">
    <location>
        <begin position="8"/>
        <end position="69"/>
    </location>
</feature>
<dbReference type="PANTHER" id="PTHR30007:SF0">
    <property type="entry name" value="TRANSPOSASE"/>
    <property type="match status" value="1"/>
</dbReference>
<proteinExistence type="predicted"/>
<dbReference type="GO" id="GO:0004803">
    <property type="term" value="F:transposase activity"/>
    <property type="evidence" value="ECO:0007669"/>
    <property type="project" value="InterPro"/>
</dbReference>
<feature type="signal peptide" evidence="1">
    <location>
        <begin position="1"/>
        <end position="29"/>
    </location>
</feature>
<dbReference type="eggNOG" id="COG3293">
    <property type="taxonomic scope" value="Bacteria"/>
</dbReference>